<dbReference type="GO" id="GO:0005739">
    <property type="term" value="C:mitochondrion"/>
    <property type="evidence" value="ECO:0007669"/>
    <property type="project" value="TreeGrafter"/>
</dbReference>
<dbReference type="InterPro" id="IPR003819">
    <property type="entry name" value="TauD/TfdA-like"/>
</dbReference>
<dbReference type="Pfam" id="PF06155">
    <property type="entry name" value="GBBH-like_N"/>
    <property type="match status" value="1"/>
</dbReference>
<dbReference type="CDD" id="cd00250">
    <property type="entry name" value="CAS_like"/>
    <property type="match status" value="1"/>
</dbReference>
<dbReference type="InParanoid" id="A0A0D2A4D6"/>
<keyword evidence="6" id="KW-0479">Metal-binding</keyword>
<dbReference type="OrthoDB" id="408743at2759"/>
<dbReference type="PANTHER" id="PTHR10696">
    <property type="entry name" value="GAMMA-BUTYROBETAINE HYDROXYLASE-RELATED"/>
    <property type="match status" value="1"/>
</dbReference>
<keyword evidence="9" id="KW-0560">Oxidoreductase</keyword>
<dbReference type="HOGENOM" id="CLU_021859_2_2_1"/>
<evidence type="ECO:0000256" key="9">
    <source>
        <dbReference type="ARBA" id="ARBA00023002"/>
    </source>
</evidence>
<evidence type="ECO:0000256" key="15">
    <source>
        <dbReference type="ARBA" id="ARBA00049334"/>
    </source>
</evidence>
<evidence type="ECO:0000256" key="13">
    <source>
        <dbReference type="ARBA" id="ARBA00032283"/>
    </source>
</evidence>
<comment type="pathway">
    <text evidence="3">Amine and polyamine biosynthesis; carnitine biosynthesis.</text>
</comment>
<evidence type="ECO:0000313" key="19">
    <source>
        <dbReference type="EMBL" id="KIW01648.1"/>
    </source>
</evidence>
<gene>
    <name evidence="19" type="ORF">PV09_06834</name>
</gene>
<organism evidence="19 20">
    <name type="scientific">Verruconis gallopava</name>
    <dbReference type="NCBI Taxonomy" id="253628"/>
    <lineage>
        <taxon>Eukaryota</taxon>
        <taxon>Fungi</taxon>
        <taxon>Dikarya</taxon>
        <taxon>Ascomycota</taxon>
        <taxon>Pezizomycotina</taxon>
        <taxon>Dothideomycetes</taxon>
        <taxon>Pleosporomycetidae</taxon>
        <taxon>Venturiales</taxon>
        <taxon>Sympoventuriaceae</taxon>
        <taxon>Verruconis</taxon>
    </lineage>
</organism>
<dbReference type="VEuPathDB" id="FungiDB:PV09_06834"/>
<evidence type="ECO:0000256" key="11">
    <source>
        <dbReference type="ARBA" id="ARBA00030363"/>
    </source>
</evidence>
<keyword evidence="8 19" id="KW-0223">Dioxygenase</keyword>
<evidence type="ECO:0000256" key="3">
    <source>
        <dbReference type="ARBA" id="ARBA00005022"/>
    </source>
</evidence>
<keyword evidence="7" id="KW-0124">Carnitine biosynthesis</keyword>
<evidence type="ECO:0000256" key="2">
    <source>
        <dbReference type="ARBA" id="ARBA00001961"/>
    </source>
</evidence>
<evidence type="ECO:0000256" key="1">
    <source>
        <dbReference type="ARBA" id="ARBA00001954"/>
    </source>
</evidence>
<evidence type="ECO:0000256" key="7">
    <source>
        <dbReference type="ARBA" id="ARBA00022873"/>
    </source>
</evidence>
<comment type="cofactor">
    <cofactor evidence="1">
        <name>Fe(2+)</name>
        <dbReference type="ChEBI" id="CHEBI:29033"/>
    </cofactor>
</comment>
<dbReference type="STRING" id="253628.A0A0D2A4D6"/>
<name>A0A0D2A4D6_9PEZI</name>
<dbReference type="GO" id="GO:0045329">
    <property type="term" value="P:carnitine biosynthetic process"/>
    <property type="evidence" value="ECO:0007669"/>
    <property type="project" value="UniProtKB-UniPathway"/>
</dbReference>
<comment type="similarity">
    <text evidence="4">Belongs to the gamma-BBH/TMLD family.</text>
</comment>
<comment type="cofactor">
    <cofactor evidence="2">
        <name>L-ascorbate</name>
        <dbReference type="ChEBI" id="CHEBI:38290"/>
    </cofactor>
</comment>
<dbReference type="Gene3D" id="3.30.2020.30">
    <property type="match status" value="1"/>
</dbReference>
<keyword evidence="20" id="KW-1185">Reference proteome</keyword>
<evidence type="ECO:0000256" key="8">
    <source>
        <dbReference type="ARBA" id="ARBA00022964"/>
    </source>
</evidence>
<evidence type="ECO:0000256" key="5">
    <source>
        <dbReference type="ARBA" id="ARBA00012267"/>
    </source>
</evidence>
<dbReference type="NCBIfam" id="TIGR02410">
    <property type="entry name" value="carnitine_TMLD"/>
    <property type="match status" value="1"/>
</dbReference>
<dbReference type="GeneID" id="27314807"/>
<dbReference type="Proteomes" id="UP000053259">
    <property type="component" value="Unassembled WGS sequence"/>
</dbReference>
<keyword evidence="10" id="KW-0408">Iron</keyword>
<evidence type="ECO:0000313" key="20">
    <source>
        <dbReference type="Proteomes" id="UP000053259"/>
    </source>
</evidence>
<feature type="domain" description="Gamma-butyrobetaine hydroxylase-like N-terminal" evidence="18">
    <location>
        <begin position="105"/>
        <end position="180"/>
    </location>
</feature>
<reference evidence="19 20" key="1">
    <citation type="submission" date="2015-01" db="EMBL/GenBank/DDBJ databases">
        <title>The Genome Sequence of Ochroconis gallopava CBS43764.</title>
        <authorList>
            <consortium name="The Broad Institute Genomics Platform"/>
            <person name="Cuomo C."/>
            <person name="de Hoog S."/>
            <person name="Gorbushina A."/>
            <person name="Stielow B."/>
            <person name="Teixiera M."/>
            <person name="Abouelleil A."/>
            <person name="Chapman S.B."/>
            <person name="Priest M."/>
            <person name="Young S.K."/>
            <person name="Wortman J."/>
            <person name="Nusbaum C."/>
            <person name="Birren B."/>
        </authorList>
    </citation>
    <scope>NUCLEOTIDE SEQUENCE [LARGE SCALE GENOMIC DNA]</scope>
    <source>
        <strain evidence="19 20">CBS 43764</strain>
    </source>
</reference>
<evidence type="ECO:0000256" key="6">
    <source>
        <dbReference type="ARBA" id="ARBA00022723"/>
    </source>
</evidence>
<evidence type="ECO:0000256" key="12">
    <source>
        <dbReference type="ARBA" id="ARBA00031778"/>
    </source>
</evidence>
<proteinExistence type="inferred from homology"/>
<dbReference type="InterPro" id="IPR012776">
    <property type="entry name" value="Trimethyllysine_dOase"/>
</dbReference>
<dbReference type="InterPro" id="IPR050411">
    <property type="entry name" value="AlphaKG_dependent_hydroxylases"/>
</dbReference>
<evidence type="ECO:0000259" key="17">
    <source>
        <dbReference type="Pfam" id="PF02668"/>
    </source>
</evidence>
<dbReference type="EMBL" id="KN847553">
    <property type="protein sequence ID" value="KIW01648.1"/>
    <property type="molecule type" value="Genomic_DNA"/>
</dbReference>
<dbReference type="FunFam" id="3.30.2020.30:FF:000002">
    <property type="entry name" value="Putative gamma-butyrobetaine dioxygenase"/>
    <property type="match status" value="1"/>
</dbReference>
<dbReference type="GO" id="GO:0050353">
    <property type="term" value="F:trimethyllysine dioxygenase activity"/>
    <property type="evidence" value="ECO:0007669"/>
    <property type="project" value="UniProtKB-EC"/>
</dbReference>
<dbReference type="AlphaFoldDB" id="A0A0D2A4D6"/>
<accession>A0A0D2A4D6</accession>
<dbReference type="RefSeq" id="XP_016211517.1">
    <property type="nucleotide sequence ID" value="XM_016360531.1"/>
</dbReference>
<evidence type="ECO:0000256" key="16">
    <source>
        <dbReference type="ARBA" id="ARBA00071191"/>
    </source>
</evidence>
<sequence length="477" mass="55027">MLLSRTIELRSFSKWGFTLPGMSSLQRRCQYTFASRDHLQGQRIRTDREYSPSLSFVPHKSKTKRRRGSFFKQNRVLESATLPPSVRQHDVFLNPENNTLIFRRVAYGNGRTFDFPVPLQWLRDHCHCDKCVHPSTKQRLIETFYDIPADIKTSSVEEDSVGFKVLWIDGHESYYTKDWLTTPMDFGTKFTNRQGWVDPIFWTGESIKNDPPTVDFSDVMSSDEGLTNWLEKIKQYGFCYVDNTPVSPEETEKLIERIAYIRNTHYGGFWDFTSDLSKGDTAYTQLGIGPHTDNTYFSDPAGLQLFHLLSHTDGEGGTSGLVDGFAAARELQKQDPQAYDLLSTVKVYSHASGNADSSIQPYAAFPTLLHDDKMGALIQVRWNTTDRAQVDTPLNLMDEWYKAARKWSNILKEFEYQEQLRPGKALIFDNWRVLHARSAFTGKRRMCGGYVNRDDFISKWKMLKYGRDEVLKQVSAR</sequence>
<dbReference type="PANTHER" id="PTHR10696:SF51">
    <property type="entry name" value="TRIMETHYLLYSINE DIOXYGENASE, MITOCHONDRIAL"/>
    <property type="match status" value="1"/>
</dbReference>
<dbReference type="InterPro" id="IPR038492">
    <property type="entry name" value="GBBH-like_N_sf"/>
</dbReference>
<feature type="domain" description="TauD/TfdA-like" evidence="17">
    <location>
        <begin position="213"/>
        <end position="450"/>
    </location>
</feature>
<dbReference type="SUPFAM" id="SSF51197">
    <property type="entry name" value="Clavaminate synthase-like"/>
    <property type="match status" value="1"/>
</dbReference>
<dbReference type="Gene3D" id="3.60.130.10">
    <property type="entry name" value="Clavaminate synthase-like"/>
    <property type="match status" value="1"/>
</dbReference>
<dbReference type="FunFam" id="3.60.130.10:FF:000001">
    <property type="entry name" value="Trimethyllysine dioxygenase, mitochondrial"/>
    <property type="match status" value="1"/>
</dbReference>
<comment type="catalytic activity">
    <reaction evidence="15">
        <text>N(6),N(6),N(6)-trimethyl-L-lysine + 2-oxoglutarate + O2 = (3S)-3-hydroxy-N(6),N(6),N(6)-trimethyl-L-lysine + succinate + CO2</text>
        <dbReference type="Rhea" id="RHEA:14181"/>
        <dbReference type="ChEBI" id="CHEBI:15379"/>
        <dbReference type="ChEBI" id="CHEBI:16526"/>
        <dbReference type="ChEBI" id="CHEBI:16810"/>
        <dbReference type="ChEBI" id="CHEBI:30031"/>
        <dbReference type="ChEBI" id="CHEBI:58100"/>
        <dbReference type="ChEBI" id="CHEBI:141499"/>
        <dbReference type="EC" id="1.14.11.8"/>
    </reaction>
</comment>
<evidence type="ECO:0000256" key="14">
    <source>
        <dbReference type="ARBA" id="ARBA00046008"/>
    </source>
</evidence>
<dbReference type="Pfam" id="PF02668">
    <property type="entry name" value="TauD"/>
    <property type="match status" value="1"/>
</dbReference>
<comment type="function">
    <text evidence="14">Converts trimethyllysine (TML) into hydroxytrimethyllysine (HTML).</text>
</comment>
<dbReference type="EC" id="1.14.11.8" evidence="5"/>
<evidence type="ECO:0000256" key="10">
    <source>
        <dbReference type="ARBA" id="ARBA00023004"/>
    </source>
</evidence>
<dbReference type="InterPro" id="IPR010376">
    <property type="entry name" value="GBBH-like_N"/>
</dbReference>
<evidence type="ECO:0000256" key="4">
    <source>
        <dbReference type="ARBA" id="ARBA00008654"/>
    </source>
</evidence>
<protein>
    <recommendedName>
        <fullName evidence="16">Trimethyllysine dioxygenase</fullName>
        <ecNumber evidence="5">1.14.11.8</ecNumber>
    </recommendedName>
    <alternativeName>
        <fullName evidence="12">Epsilon-trimethyllysine 2-oxoglutarate dioxygenase</fullName>
    </alternativeName>
    <alternativeName>
        <fullName evidence="11">TML hydroxylase</fullName>
    </alternativeName>
    <alternativeName>
        <fullName evidence="13">TML-alpha-ketoglutarate dioxygenase</fullName>
    </alternativeName>
</protein>
<evidence type="ECO:0000259" key="18">
    <source>
        <dbReference type="Pfam" id="PF06155"/>
    </source>
</evidence>
<dbReference type="InterPro" id="IPR042098">
    <property type="entry name" value="TauD-like_sf"/>
</dbReference>
<dbReference type="UniPathway" id="UPA00118"/>
<dbReference type="GO" id="GO:0005506">
    <property type="term" value="F:iron ion binding"/>
    <property type="evidence" value="ECO:0007669"/>
    <property type="project" value="InterPro"/>
</dbReference>